<evidence type="ECO:0000313" key="3">
    <source>
        <dbReference type="EMBL" id="ARP94038.1"/>
    </source>
</evidence>
<gene>
    <name evidence="3" type="ORF">CAL15_06365</name>
</gene>
<dbReference type="Pfam" id="PF12680">
    <property type="entry name" value="SnoaL_2"/>
    <property type="match status" value="1"/>
</dbReference>
<evidence type="ECO:0000259" key="2">
    <source>
        <dbReference type="Pfam" id="PF12680"/>
    </source>
</evidence>
<dbReference type="EMBL" id="CP021111">
    <property type="protein sequence ID" value="ARP94038.1"/>
    <property type="molecule type" value="Genomic_DNA"/>
</dbReference>
<dbReference type="RefSeq" id="WP_086077808.1">
    <property type="nucleotide sequence ID" value="NZ_CP021111.1"/>
</dbReference>
<reference evidence="3 4" key="1">
    <citation type="submission" date="2017-05" db="EMBL/GenBank/DDBJ databases">
        <title>Complete and WGS of Bordetella genogroups.</title>
        <authorList>
            <person name="Spilker T."/>
            <person name="LiPuma J."/>
        </authorList>
    </citation>
    <scope>NUCLEOTIDE SEQUENCE [LARGE SCALE GENOMIC DNA]</scope>
    <source>
        <strain evidence="3 4">AU7206</strain>
    </source>
</reference>
<dbReference type="InterPro" id="IPR037401">
    <property type="entry name" value="SnoaL-like"/>
</dbReference>
<dbReference type="PROSITE" id="PS51318">
    <property type="entry name" value="TAT"/>
    <property type="match status" value="1"/>
</dbReference>
<dbReference type="InterPro" id="IPR006311">
    <property type="entry name" value="TAT_signal"/>
</dbReference>
<keyword evidence="1" id="KW-0732">Signal</keyword>
<feature type="chain" id="PRO_5010878612" evidence="1">
    <location>
        <begin position="27"/>
        <end position="163"/>
    </location>
</feature>
<evidence type="ECO:0000313" key="4">
    <source>
        <dbReference type="Proteomes" id="UP000194161"/>
    </source>
</evidence>
<accession>A0A1W6Z9F5</accession>
<dbReference type="AlphaFoldDB" id="A0A1W6Z9F5"/>
<keyword evidence="3" id="KW-0413">Isomerase</keyword>
<dbReference type="GO" id="GO:0016853">
    <property type="term" value="F:isomerase activity"/>
    <property type="evidence" value="ECO:0007669"/>
    <property type="project" value="UniProtKB-KW"/>
</dbReference>
<dbReference type="KEGG" id="bgm:CAL15_06365"/>
<evidence type="ECO:0000256" key="1">
    <source>
        <dbReference type="SAM" id="SignalP"/>
    </source>
</evidence>
<organism evidence="3 4">
    <name type="scientific">Bordetella genomosp. 13</name>
    <dbReference type="NCBI Taxonomy" id="463040"/>
    <lineage>
        <taxon>Bacteria</taxon>
        <taxon>Pseudomonadati</taxon>
        <taxon>Pseudomonadota</taxon>
        <taxon>Betaproteobacteria</taxon>
        <taxon>Burkholderiales</taxon>
        <taxon>Alcaligenaceae</taxon>
        <taxon>Bordetella</taxon>
    </lineage>
</organism>
<proteinExistence type="predicted"/>
<dbReference type="Proteomes" id="UP000194161">
    <property type="component" value="Chromosome"/>
</dbReference>
<feature type="domain" description="SnoaL-like" evidence="2">
    <location>
        <begin position="41"/>
        <end position="146"/>
    </location>
</feature>
<sequence>MPIRRHALALAAGLLAGAAVGLPAGAEPARDAQAQANERLVRQAFDQWSRGNGTIFDLLHEQARWTIAGASPVSGVFHSRRELLDVSVAPISAKLAKPIVPLVRHIHADDDTVIVFWDGRATAKDGSAYDNSYAWRMQMRDGKIVDVLAFLDTWRLVELLKPQ</sequence>
<feature type="signal peptide" evidence="1">
    <location>
        <begin position="1"/>
        <end position="26"/>
    </location>
</feature>
<keyword evidence="4" id="KW-1185">Reference proteome</keyword>
<dbReference type="Gene3D" id="3.10.450.50">
    <property type="match status" value="1"/>
</dbReference>
<dbReference type="InterPro" id="IPR032710">
    <property type="entry name" value="NTF2-like_dom_sf"/>
</dbReference>
<dbReference type="PANTHER" id="PTHR41252:SF1">
    <property type="entry name" value="BLR2505 PROTEIN"/>
    <property type="match status" value="1"/>
</dbReference>
<protein>
    <submittedName>
        <fullName evidence="3">Ketosteroid isomerase</fullName>
    </submittedName>
</protein>
<dbReference type="SUPFAM" id="SSF54427">
    <property type="entry name" value="NTF2-like"/>
    <property type="match status" value="1"/>
</dbReference>
<name>A0A1W6Z9F5_9BORD</name>
<dbReference type="OrthoDB" id="1450423at2"/>
<dbReference type="PANTHER" id="PTHR41252">
    <property type="entry name" value="BLR2505 PROTEIN"/>
    <property type="match status" value="1"/>
</dbReference>